<dbReference type="InterPro" id="IPR016139">
    <property type="entry name" value="Ribosome_inactivat_prot_sub2"/>
</dbReference>
<name>A0A6A6KSZ4_HEVBR</name>
<keyword evidence="4" id="KW-0652">Protein synthesis inhibitor</keyword>
<dbReference type="GO" id="GO:0030598">
    <property type="term" value="F:rRNA N-glycosylase activity"/>
    <property type="evidence" value="ECO:0007669"/>
    <property type="project" value="UniProtKB-EC"/>
</dbReference>
<dbReference type="PRINTS" id="PR00396">
    <property type="entry name" value="SHIGARICIN"/>
</dbReference>
<dbReference type="GO" id="GO:0006952">
    <property type="term" value="P:defense response"/>
    <property type="evidence" value="ECO:0007669"/>
    <property type="project" value="UniProtKB-KW"/>
</dbReference>
<dbReference type="InterPro" id="IPR017989">
    <property type="entry name" value="Ribosome_inactivat_1/2"/>
</dbReference>
<evidence type="ECO:0000256" key="4">
    <source>
        <dbReference type="RuleBase" id="RU004915"/>
    </source>
</evidence>
<dbReference type="Gene3D" id="3.40.420.10">
    <property type="entry name" value="Ricin (A subunit), domain 1"/>
    <property type="match status" value="1"/>
</dbReference>
<dbReference type="InterPro" id="IPR001574">
    <property type="entry name" value="Ribosome_inactivat_prot"/>
</dbReference>
<dbReference type="AlphaFoldDB" id="A0A6A6KSZ4"/>
<dbReference type="GO" id="GO:0090729">
    <property type="term" value="F:toxin activity"/>
    <property type="evidence" value="ECO:0007669"/>
    <property type="project" value="UniProtKB-KW"/>
</dbReference>
<dbReference type="EMBL" id="JAAGAX010000015">
    <property type="protein sequence ID" value="KAF2291757.1"/>
    <property type="molecule type" value="Genomic_DNA"/>
</dbReference>
<evidence type="ECO:0000256" key="5">
    <source>
        <dbReference type="SAM" id="SignalP"/>
    </source>
</evidence>
<comment type="function">
    <text evidence="4">The A chain is responsible for inhibiting protein synthesis through the catalytic inactivation of 60S ribosomal subunits by removing adenine from position 4,324 of 28S rRNA. The B chain binds to cell receptors and probably facilitates the entry into the cell of the A chain; B chains are also responsible for cell agglutination (lectin activity).</text>
</comment>
<organism evidence="7 8">
    <name type="scientific">Hevea brasiliensis</name>
    <name type="common">Para rubber tree</name>
    <name type="synonym">Siphonia brasiliensis</name>
    <dbReference type="NCBI Taxonomy" id="3981"/>
    <lineage>
        <taxon>Eukaryota</taxon>
        <taxon>Viridiplantae</taxon>
        <taxon>Streptophyta</taxon>
        <taxon>Embryophyta</taxon>
        <taxon>Tracheophyta</taxon>
        <taxon>Spermatophyta</taxon>
        <taxon>Magnoliopsida</taxon>
        <taxon>eudicotyledons</taxon>
        <taxon>Gunneridae</taxon>
        <taxon>Pentapetalae</taxon>
        <taxon>rosids</taxon>
        <taxon>fabids</taxon>
        <taxon>Malpighiales</taxon>
        <taxon>Euphorbiaceae</taxon>
        <taxon>Crotonoideae</taxon>
        <taxon>Micrandreae</taxon>
        <taxon>Hevea</taxon>
    </lineage>
</organism>
<keyword evidence="4" id="KW-0800">Toxin</keyword>
<dbReference type="SUPFAM" id="SSF50370">
    <property type="entry name" value="Ricin B-like lectins"/>
    <property type="match status" value="2"/>
</dbReference>
<keyword evidence="4" id="KW-0611">Plant defense</keyword>
<reference evidence="7 8" key="1">
    <citation type="journal article" date="2020" name="Mol. Plant">
        <title>The Chromosome-Based Rubber Tree Genome Provides New Insights into Spurge Genome Evolution and Rubber Biosynthesis.</title>
        <authorList>
            <person name="Liu J."/>
            <person name="Shi C."/>
            <person name="Shi C.C."/>
            <person name="Li W."/>
            <person name="Zhang Q.J."/>
            <person name="Zhang Y."/>
            <person name="Li K."/>
            <person name="Lu H.F."/>
            <person name="Shi C."/>
            <person name="Zhu S.T."/>
            <person name="Xiao Z.Y."/>
            <person name="Nan H."/>
            <person name="Yue Y."/>
            <person name="Zhu X.G."/>
            <person name="Wu Y."/>
            <person name="Hong X.N."/>
            <person name="Fan G.Y."/>
            <person name="Tong Y."/>
            <person name="Zhang D."/>
            <person name="Mao C.L."/>
            <person name="Liu Y.L."/>
            <person name="Hao S.J."/>
            <person name="Liu W.Q."/>
            <person name="Lv M.Q."/>
            <person name="Zhang H.B."/>
            <person name="Liu Y."/>
            <person name="Hu-Tang G.R."/>
            <person name="Wang J.P."/>
            <person name="Wang J.H."/>
            <person name="Sun Y.H."/>
            <person name="Ni S.B."/>
            <person name="Chen W.B."/>
            <person name="Zhang X.C."/>
            <person name="Jiao Y.N."/>
            <person name="Eichler E.E."/>
            <person name="Li G.H."/>
            <person name="Liu X."/>
            <person name="Gao L.Z."/>
        </authorList>
    </citation>
    <scope>NUCLEOTIDE SEQUENCE [LARGE SCALE GENOMIC DNA]</scope>
    <source>
        <strain evidence="8">cv. GT1</strain>
        <tissue evidence="7">Leaf</tissue>
    </source>
</reference>
<evidence type="ECO:0000256" key="1">
    <source>
        <dbReference type="ARBA" id="ARBA00010414"/>
    </source>
</evidence>
<dbReference type="InterPro" id="IPR000772">
    <property type="entry name" value="Ricin_B_lectin"/>
</dbReference>
<feature type="domain" description="Ricin B lectin" evidence="6">
    <location>
        <begin position="317"/>
        <end position="444"/>
    </location>
</feature>
<feature type="signal peptide" evidence="5">
    <location>
        <begin position="1"/>
        <end position="22"/>
    </location>
</feature>
<evidence type="ECO:0000256" key="2">
    <source>
        <dbReference type="ARBA" id="ARBA00023157"/>
    </source>
</evidence>
<dbReference type="SMART" id="SM00458">
    <property type="entry name" value="RICIN"/>
    <property type="match status" value="2"/>
</dbReference>
<dbReference type="PROSITE" id="PS50231">
    <property type="entry name" value="RICIN_B_LECTIN"/>
    <property type="match status" value="2"/>
</dbReference>
<feature type="chain" id="PRO_5025580804" description="Ribosome-inactivating protein" evidence="5">
    <location>
        <begin position="23"/>
        <end position="570"/>
    </location>
</feature>
<evidence type="ECO:0000256" key="3">
    <source>
        <dbReference type="ARBA" id="ARBA00023180"/>
    </source>
</evidence>
<dbReference type="Gene3D" id="4.10.470.10">
    <property type="entry name" value="Ricin (A Subunit), domain 2"/>
    <property type="match status" value="1"/>
</dbReference>
<dbReference type="PANTHER" id="PTHR33453:SF41">
    <property type="entry name" value="RRNA N-GLYCOSYLASE"/>
    <property type="match status" value="1"/>
</dbReference>
<keyword evidence="8" id="KW-1185">Reference proteome</keyword>
<evidence type="ECO:0000313" key="8">
    <source>
        <dbReference type="Proteomes" id="UP000467840"/>
    </source>
</evidence>
<comment type="similarity">
    <text evidence="1">In the N-terminal section; belongs to the ribosome-inactivating protein family. Type 2 RIP subfamily.</text>
</comment>
<dbReference type="Proteomes" id="UP000467840">
    <property type="component" value="Chromosome 2"/>
</dbReference>
<evidence type="ECO:0000313" key="7">
    <source>
        <dbReference type="EMBL" id="KAF2291757.1"/>
    </source>
</evidence>
<protein>
    <recommendedName>
        <fullName evidence="4">Ribosome-inactivating protein</fullName>
    </recommendedName>
    <component>
        <recommendedName>
            <fullName evidence="4">Ribosome-inactivating protein chain A</fullName>
        </recommendedName>
        <alternativeName>
            <fullName evidence="4">rRNA N-glycosidase</fullName>
            <ecNumber evidence="4">3.2.2.22</ecNumber>
        </alternativeName>
    </component>
    <component>
        <recommendedName>
            <fullName evidence="4">Ribosome-inactivating protein chain B</fullName>
        </recommendedName>
    </component>
</protein>
<comment type="similarity">
    <text evidence="4">Belongs to the ribosome-inactivating protein family.</text>
</comment>
<dbReference type="CDD" id="cd23443">
    <property type="entry name" value="beta-trefoil_Ricin_RIPs_II_rpt1"/>
    <property type="match status" value="1"/>
</dbReference>
<dbReference type="InterPro" id="IPR035992">
    <property type="entry name" value="Ricin_B-like_lectins"/>
</dbReference>
<proteinExistence type="inferred from homology"/>
<dbReference type="SUPFAM" id="SSF56371">
    <property type="entry name" value="Ribosome inactivating proteins (RIP)"/>
    <property type="match status" value="1"/>
</dbReference>
<dbReference type="InterPro" id="IPR016138">
    <property type="entry name" value="Ribosome_inactivat_prot_sub1"/>
</dbReference>
<comment type="caution">
    <text evidence="7">The sequence shown here is derived from an EMBL/GenBank/DDBJ whole genome shotgun (WGS) entry which is preliminary data.</text>
</comment>
<keyword evidence="3" id="KW-0325">Glycoprotein</keyword>
<dbReference type="Pfam" id="PF00652">
    <property type="entry name" value="Ricin_B_lectin"/>
    <property type="match status" value="2"/>
</dbReference>
<dbReference type="Gene3D" id="2.80.10.50">
    <property type="match status" value="2"/>
</dbReference>
<accession>A0A6A6KSZ4</accession>
<comment type="subunit">
    <text evidence="4">Might form dimers or tetramers of disulfide-linked A and B chains.</text>
</comment>
<comment type="catalytic activity">
    <reaction evidence="4">
        <text>Endohydrolysis of the N-glycosidic bond at one specific adenosine on the 28S rRNA.</text>
        <dbReference type="EC" id="3.2.2.22"/>
    </reaction>
</comment>
<keyword evidence="2" id="KW-1015">Disulfide bond</keyword>
<dbReference type="Pfam" id="PF00161">
    <property type="entry name" value="RIP"/>
    <property type="match status" value="1"/>
</dbReference>
<gene>
    <name evidence="7" type="ORF">GH714_035469</name>
</gene>
<dbReference type="PANTHER" id="PTHR33453">
    <property type="match status" value="1"/>
</dbReference>
<keyword evidence="5" id="KW-0732">Signal</keyword>
<dbReference type="GO" id="GO:0017148">
    <property type="term" value="P:negative regulation of translation"/>
    <property type="evidence" value="ECO:0007669"/>
    <property type="project" value="UniProtKB-KW"/>
</dbReference>
<evidence type="ECO:0000259" key="6">
    <source>
        <dbReference type="SMART" id="SM00458"/>
    </source>
</evidence>
<feature type="domain" description="Ricin B lectin" evidence="6">
    <location>
        <begin position="449"/>
        <end position="569"/>
    </location>
</feature>
<keyword evidence="4" id="KW-0378">Hydrolase</keyword>
<dbReference type="EC" id="3.2.2.22" evidence="4"/>
<dbReference type="InterPro" id="IPR036041">
    <property type="entry name" value="Ribosome-inact_prot_sf"/>
</dbReference>
<sequence length="570" mass="63542">MKGAIVAWLWLSTMFMFGSINAFSLRRLEDDESDYPTVTFTTENGNRESYAQLLETLRDHLGREKDERHGILVLPNPQTVPINRRFLLVQLSNSAGHSITLALDVTSADVVGYRVGNQSYFFENAPSEAFSNLFRYTTRVSIGFGSNYDALEAAADQHRNRIGLGMIPLETAISYLYDSSGTTSRSQQATSLVVCIEMISEATRIKLVQLGVRWRIYHNKSDQPDARMLSLENNWEALSAAVQQSNDAGEFSNNGIIQLQRENLSIINVTRVTAPLVSNLALLLYVCKDPSSSPRKLDAVVLPNDIAGDEVCSHDPEATVHIAGRDGQCVEVRNGDYSDGNPVQLWPCHMNTKPNQIWTLRSDGTIRSKDKCLTVSEYLPTKPVMIYDCNSYNDTEAAHWQLLDDRSIENPKSGLVLTATSRYGGTALAVDLNIHAASQAWLPTNNPRPYLTYIFGASDLCLRVENESVQLDSRCDQQWALYADSTVRPDRNIESCLSYVPSAQQTGDNVNLDSCSYSSSAQRWVFKNDGSIRNLHYKQVLEASGNNPTFKQLRASPFTGNPNQKWLAVL</sequence>